<keyword evidence="3" id="KW-1185">Reference proteome</keyword>
<gene>
    <name evidence="2" type="ORF">SAMN05421874_103233</name>
</gene>
<evidence type="ECO:0000313" key="2">
    <source>
        <dbReference type="EMBL" id="SDJ79524.1"/>
    </source>
</evidence>
<accession>A0A1G8WML1</accession>
<dbReference type="NCBIfam" id="TIGR04268">
    <property type="entry name" value="FxSxx-COOH"/>
    <property type="match status" value="1"/>
</dbReference>
<reference evidence="2 3" key="1">
    <citation type="submission" date="2016-10" db="EMBL/GenBank/DDBJ databases">
        <authorList>
            <person name="de Groot N.N."/>
        </authorList>
    </citation>
    <scope>NUCLEOTIDE SEQUENCE [LARGE SCALE GENOMIC DNA]</scope>
    <source>
        <strain evidence="2 3">CGMCC 4.5681</strain>
    </source>
</reference>
<proteinExistence type="predicted"/>
<name>A0A1G8WML1_9ACTN</name>
<feature type="compositionally biased region" description="Basic and acidic residues" evidence="1">
    <location>
        <begin position="7"/>
        <end position="18"/>
    </location>
</feature>
<dbReference type="AlphaFoldDB" id="A0A1G8WML1"/>
<dbReference type="InterPro" id="IPR026334">
    <property type="entry name" value="FxSxx-COOH"/>
</dbReference>
<feature type="region of interest" description="Disordered" evidence="1">
    <location>
        <begin position="1"/>
        <end position="20"/>
    </location>
</feature>
<dbReference type="STRING" id="683260.SAMN05421874_103233"/>
<evidence type="ECO:0000256" key="1">
    <source>
        <dbReference type="SAM" id="MobiDB-lite"/>
    </source>
</evidence>
<sequence length="69" mass="7528">MRKWRKRYGEEPKKHMDSEAAESYGNGLIDLSRLTLGEVAAIESPALKVALRRLLAADSGPVAGFQSAL</sequence>
<protein>
    <submittedName>
        <fullName evidence="2">FXSXX-COOH protein</fullName>
    </submittedName>
</protein>
<dbReference type="Proteomes" id="UP000198683">
    <property type="component" value="Unassembled WGS sequence"/>
</dbReference>
<organism evidence="2 3">
    <name type="scientific">Nonomuraea maritima</name>
    <dbReference type="NCBI Taxonomy" id="683260"/>
    <lineage>
        <taxon>Bacteria</taxon>
        <taxon>Bacillati</taxon>
        <taxon>Actinomycetota</taxon>
        <taxon>Actinomycetes</taxon>
        <taxon>Streptosporangiales</taxon>
        <taxon>Streptosporangiaceae</taxon>
        <taxon>Nonomuraea</taxon>
    </lineage>
</organism>
<evidence type="ECO:0000313" key="3">
    <source>
        <dbReference type="Proteomes" id="UP000198683"/>
    </source>
</evidence>
<dbReference type="EMBL" id="FNFB01000003">
    <property type="protein sequence ID" value="SDJ79524.1"/>
    <property type="molecule type" value="Genomic_DNA"/>
</dbReference>